<accession>A0A918SVH5</accession>
<keyword evidence="2" id="KW-1185">Reference proteome</keyword>
<protein>
    <submittedName>
        <fullName evidence="1">Uncharacterized protein</fullName>
    </submittedName>
</protein>
<organism evidence="1 2">
    <name type="scientific">Cognatilysobacter bugurensis</name>
    <dbReference type="NCBI Taxonomy" id="543356"/>
    <lineage>
        <taxon>Bacteria</taxon>
        <taxon>Pseudomonadati</taxon>
        <taxon>Pseudomonadota</taxon>
        <taxon>Gammaproteobacteria</taxon>
        <taxon>Lysobacterales</taxon>
        <taxon>Lysobacteraceae</taxon>
        <taxon>Cognatilysobacter</taxon>
    </lineage>
</organism>
<evidence type="ECO:0000313" key="2">
    <source>
        <dbReference type="Proteomes" id="UP000646426"/>
    </source>
</evidence>
<dbReference type="Proteomes" id="UP000646426">
    <property type="component" value="Unassembled WGS sequence"/>
</dbReference>
<name>A0A918SVH5_9GAMM</name>
<comment type="caution">
    <text evidence="1">The sequence shown here is derived from an EMBL/GenBank/DDBJ whole genome shotgun (WGS) entry which is preliminary data.</text>
</comment>
<evidence type="ECO:0000313" key="1">
    <source>
        <dbReference type="EMBL" id="GHA69592.1"/>
    </source>
</evidence>
<proteinExistence type="predicted"/>
<gene>
    <name evidence="1" type="ORF">GCM10007067_01940</name>
</gene>
<sequence>MFAVPLLEKNRPQVYIAPTSVITSSSPVLLTVPLSVIAPASRRTTAPLPRSRKVESFKAGLPLRMGSPEIRLVEAASIPLQMLPAPD</sequence>
<dbReference type="AlphaFoldDB" id="A0A918SVH5"/>
<reference evidence="1" key="2">
    <citation type="submission" date="2020-09" db="EMBL/GenBank/DDBJ databases">
        <authorList>
            <person name="Sun Q."/>
            <person name="Kim S."/>
        </authorList>
    </citation>
    <scope>NUCLEOTIDE SEQUENCE</scope>
    <source>
        <strain evidence="1">KCTC 23077</strain>
    </source>
</reference>
<reference evidence="1" key="1">
    <citation type="journal article" date="2014" name="Int. J. Syst. Evol. Microbiol.">
        <title>Complete genome sequence of Corynebacterium casei LMG S-19264T (=DSM 44701T), isolated from a smear-ripened cheese.</title>
        <authorList>
            <consortium name="US DOE Joint Genome Institute (JGI-PGF)"/>
            <person name="Walter F."/>
            <person name="Albersmeier A."/>
            <person name="Kalinowski J."/>
            <person name="Ruckert C."/>
        </authorList>
    </citation>
    <scope>NUCLEOTIDE SEQUENCE</scope>
    <source>
        <strain evidence="1">KCTC 23077</strain>
    </source>
</reference>
<dbReference type="EMBL" id="BMYD01000001">
    <property type="protein sequence ID" value="GHA69592.1"/>
    <property type="molecule type" value="Genomic_DNA"/>
</dbReference>